<dbReference type="InterPro" id="IPR001849">
    <property type="entry name" value="PH_domain"/>
</dbReference>
<dbReference type="Proteomes" id="UP001153712">
    <property type="component" value="Chromosome 8"/>
</dbReference>
<protein>
    <submittedName>
        <fullName evidence="3">Uncharacterized protein</fullName>
    </submittedName>
</protein>
<dbReference type="SMART" id="SM00233">
    <property type="entry name" value="PH"/>
    <property type="match status" value="1"/>
</dbReference>
<proteinExistence type="predicted"/>
<evidence type="ECO:0000313" key="4">
    <source>
        <dbReference type="Proteomes" id="UP001153712"/>
    </source>
</evidence>
<dbReference type="InterPro" id="IPR051092">
    <property type="entry name" value="FYVE_RhoGEF_PH"/>
</dbReference>
<evidence type="ECO:0000313" key="3">
    <source>
        <dbReference type="EMBL" id="CAG9864590.1"/>
    </source>
</evidence>
<dbReference type="Pfam" id="PF00621">
    <property type="entry name" value="RhoGEF"/>
    <property type="match status" value="1"/>
</dbReference>
<keyword evidence="4" id="KW-1185">Reference proteome</keyword>
<sequence length="527" mass="60862">MSSNNDLRHKNKITTPLKIKLERLNLKVASKKGLFTEATKNAEPATPQAQIQFSQELKSVLNERNILTSKTRKRVFDALDELKKKDEDEKRLIKRERALLEVVNSEIKYVQQLETIIRYFLRPTEERKLLRNEDFQMVFGNIIQIYNINKELLEELEKNHNNVTKTLLKIAPFLKVYSIYACEFKNALNILKNARTLTPQFAKFVENQETRPEVQCKLSSLLITPIQRVPRYKLLLTHLLELTLPDENDHNDLTECLAKIEETVEHIDKVIQDQENMVRLVELQRCLKSGEPNIIKPGRTLIKEGVLSKMAAHNKPSEKLYTVLTNDILVFIKMKTAELKVDSMKCHSILPLGKCRVMEIPDKGCMKIICQDEELILYHDHLEQTKIWINMIADCINDYLDGKKTLRKESSSRRPAKRKNLIEYHEVGLSPGKPLKKRKIEASKGCLRDNQFAVTGRNAITRTPWECDNQIASTSTTSTSISAEVPPAQSREMFVFGRNQVDDTSFKFFKVFNGIGSSIKKMFNFKS</sequence>
<dbReference type="AlphaFoldDB" id="A0A9N9XRF3"/>
<reference evidence="3" key="1">
    <citation type="submission" date="2022-01" db="EMBL/GenBank/DDBJ databases">
        <authorList>
            <person name="King R."/>
        </authorList>
    </citation>
    <scope>NUCLEOTIDE SEQUENCE</scope>
</reference>
<dbReference type="EMBL" id="OU900101">
    <property type="protein sequence ID" value="CAG9864590.1"/>
    <property type="molecule type" value="Genomic_DNA"/>
</dbReference>
<organism evidence="3 4">
    <name type="scientific">Phyllotreta striolata</name>
    <name type="common">Striped flea beetle</name>
    <name type="synonym">Crioceris striolata</name>
    <dbReference type="NCBI Taxonomy" id="444603"/>
    <lineage>
        <taxon>Eukaryota</taxon>
        <taxon>Metazoa</taxon>
        <taxon>Ecdysozoa</taxon>
        <taxon>Arthropoda</taxon>
        <taxon>Hexapoda</taxon>
        <taxon>Insecta</taxon>
        <taxon>Pterygota</taxon>
        <taxon>Neoptera</taxon>
        <taxon>Endopterygota</taxon>
        <taxon>Coleoptera</taxon>
        <taxon>Polyphaga</taxon>
        <taxon>Cucujiformia</taxon>
        <taxon>Chrysomeloidea</taxon>
        <taxon>Chrysomelidae</taxon>
        <taxon>Galerucinae</taxon>
        <taxon>Alticini</taxon>
        <taxon>Phyllotreta</taxon>
    </lineage>
</organism>
<dbReference type="SUPFAM" id="SSF50729">
    <property type="entry name" value="PH domain-like"/>
    <property type="match status" value="1"/>
</dbReference>
<dbReference type="Gene3D" id="1.20.900.10">
    <property type="entry name" value="Dbl homology (DH) domain"/>
    <property type="match status" value="1"/>
</dbReference>
<dbReference type="InterPro" id="IPR035899">
    <property type="entry name" value="DBL_dom_sf"/>
</dbReference>
<dbReference type="PANTHER" id="PTHR12673">
    <property type="entry name" value="FACIOGENITAL DYSPLASIA PROTEIN"/>
    <property type="match status" value="1"/>
</dbReference>
<dbReference type="SMART" id="SM00325">
    <property type="entry name" value="RhoGEF"/>
    <property type="match status" value="1"/>
</dbReference>
<dbReference type="OrthoDB" id="245697at2759"/>
<dbReference type="PANTHER" id="PTHR12673:SF159">
    <property type="entry name" value="LD03170P"/>
    <property type="match status" value="1"/>
</dbReference>
<evidence type="ECO:0000259" key="1">
    <source>
        <dbReference type="PROSITE" id="PS50003"/>
    </source>
</evidence>
<dbReference type="CDD" id="cd00160">
    <property type="entry name" value="RhoGEF"/>
    <property type="match status" value="1"/>
</dbReference>
<evidence type="ECO:0000259" key="2">
    <source>
        <dbReference type="PROSITE" id="PS50010"/>
    </source>
</evidence>
<dbReference type="PROSITE" id="PS50010">
    <property type="entry name" value="DH_2"/>
    <property type="match status" value="1"/>
</dbReference>
<dbReference type="SUPFAM" id="SSF48065">
    <property type="entry name" value="DBL homology domain (DH-domain)"/>
    <property type="match status" value="1"/>
</dbReference>
<dbReference type="InterPro" id="IPR000219">
    <property type="entry name" value="DH_dom"/>
</dbReference>
<dbReference type="InterPro" id="IPR011993">
    <property type="entry name" value="PH-like_dom_sf"/>
</dbReference>
<dbReference type="PROSITE" id="PS50003">
    <property type="entry name" value="PH_DOMAIN"/>
    <property type="match status" value="1"/>
</dbReference>
<feature type="domain" description="DH" evidence="2">
    <location>
        <begin position="94"/>
        <end position="270"/>
    </location>
</feature>
<accession>A0A9N9XRF3</accession>
<gene>
    <name evidence="3" type="ORF">PHYEVI_LOCUS10843</name>
</gene>
<dbReference type="GO" id="GO:0005085">
    <property type="term" value="F:guanyl-nucleotide exchange factor activity"/>
    <property type="evidence" value="ECO:0007669"/>
    <property type="project" value="InterPro"/>
</dbReference>
<dbReference type="Gene3D" id="2.30.29.30">
    <property type="entry name" value="Pleckstrin-homology domain (PH domain)/Phosphotyrosine-binding domain (PTB)"/>
    <property type="match status" value="1"/>
</dbReference>
<dbReference type="GO" id="GO:0005737">
    <property type="term" value="C:cytoplasm"/>
    <property type="evidence" value="ECO:0007669"/>
    <property type="project" value="TreeGrafter"/>
</dbReference>
<name>A0A9N9XRF3_PHYSR</name>
<feature type="domain" description="PH" evidence="1">
    <location>
        <begin position="300"/>
        <end position="397"/>
    </location>
</feature>